<evidence type="ECO:0000313" key="9">
    <source>
        <dbReference type="Proteomes" id="UP000183809"/>
    </source>
</evidence>
<dbReference type="InterPro" id="IPR002016">
    <property type="entry name" value="Haem_peroxidase"/>
</dbReference>
<keyword evidence="5 6" id="KW-0560">Oxidoreductase</keyword>
<dbReference type="GO" id="GO:0004601">
    <property type="term" value="F:peroxidase activity"/>
    <property type="evidence" value="ECO:0007669"/>
    <property type="project" value="UniProtKB-KW"/>
</dbReference>
<dbReference type="STRING" id="236234.A0A1J9QUV2"/>
<keyword evidence="4" id="KW-0408">Iron</keyword>
<protein>
    <recommendedName>
        <fullName evidence="6">Peroxidase</fullName>
        <ecNumber evidence="6">1.11.1.-</ecNumber>
    </recommendedName>
</protein>
<dbReference type="GO" id="GO:0000302">
    <property type="term" value="P:response to reactive oxygen species"/>
    <property type="evidence" value="ECO:0007669"/>
    <property type="project" value="TreeGrafter"/>
</dbReference>
<dbReference type="EC" id="1.11.1.-" evidence="6"/>
<evidence type="ECO:0000256" key="6">
    <source>
        <dbReference type="RuleBase" id="RU363051"/>
    </source>
</evidence>
<keyword evidence="4" id="KW-0479">Metal-binding</keyword>
<dbReference type="PANTHER" id="PTHR31356">
    <property type="entry name" value="THYLAKOID LUMENAL 29 KDA PROTEIN, CHLOROPLASTIC-RELATED"/>
    <property type="match status" value="1"/>
</dbReference>
<dbReference type="AlphaFoldDB" id="A0A1J9QUV2"/>
<dbReference type="InterPro" id="IPR044831">
    <property type="entry name" value="Ccp1-like"/>
</dbReference>
<gene>
    <name evidence="8" type="ORF">BKCO1_4000061</name>
</gene>
<name>A0A1J9QUV2_9PEZI</name>
<evidence type="ECO:0000313" key="8">
    <source>
        <dbReference type="EMBL" id="OJD32177.1"/>
    </source>
</evidence>
<accession>A0A1J9QUV2</accession>
<evidence type="ECO:0000256" key="5">
    <source>
        <dbReference type="ARBA" id="ARBA00023002"/>
    </source>
</evidence>
<feature type="domain" description="Plant heme peroxidase family profile" evidence="7">
    <location>
        <begin position="121"/>
        <end position="328"/>
    </location>
</feature>
<feature type="chain" id="PRO_5011822429" description="Peroxidase" evidence="6">
    <location>
        <begin position="20"/>
        <end position="561"/>
    </location>
</feature>
<evidence type="ECO:0000259" key="7">
    <source>
        <dbReference type="PROSITE" id="PS50873"/>
    </source>
</evidence>
<dbReference type="Proteomes" id="UP000183809">
    <property type="component" value="Unassembled WGS sequence"/>
</dbReference>
<reference evidence="8 9" key="1">
    <citation type="submission" date="2016-10" db="EMBL/GenBank/DDBJ databases">
        <title>Proteomics and genomics reveal pathogen-plant mechanisms compatible with a hemibiotrophic lifestyle of Diplodia corticola.</title>
        <authorList>
            <person name="Fernandes I."/>
            <person name="De Jonge R."/>
            <person name="Van De Peer Y."/>
            <person name="Devreese B."/>
            <person name="Alves A."/>
            <person name="Esteves A.C."/>
        </authorList>
    </citation>
    <scope>NUCLEOTIDE SEQUENCE [LARGE SCALE GENOMIC DNA]</scope>
    <source>
        <strain evidence="8 9">CBS 112549</strain>
    </source>
</reference>
<organism evidence="8 9">
    <name type="scientific">Diplodia corticola</name>
    <dbReference type="NCBI Taxonomy" id="236234"/>
    <lineage>
        <taxon>Eukaryota</taxon>
        <taxon>Fungi</taxon>
        <taxon>Dikarya</taxon>
        <taxon>Ascomycota</taxon>
        <taxon>Pezizomycotina</taxon>
        <taxon>Dothideomycetes</taxon>
        <taxon>Dothideomycetes incertae sedis</taxon>
        <taxon>Botryosphaeriales</taxon>
        <taxon>Botryosphaeriaceae</taxon>
        <taxon>Diplodia</taxon>
    </lineage>
</organism>
<keyword evidence="4" id="KW-0349">Heme</keyword>
<dbReference type="Gene3D" id="1.10.520.10">
    <property type="match status" value="1"/>
</dbReference>
<dbReference type="GO" id="GO:0034599">
    <property type="term" value="P:cellular response to oxidative stress"/>
    <property type="evidence" value="ECO:0007669"/>
    <property type="project" value="InterPro"/>
</dbReference>
<dbReference type="GeneID" id="31015734"/>
<dbReference type="PRINTS" id="PR00458">
    <property type="entry name" value="PEROXIDASE"/>
</dbReference>
<evidence type="ECO:0000256" key="4">
    <source>
        <dbReference type="ARBA" id="ARBA00022617"/>
    </source>
</evidence>
<comment type="similarity">
    <text evidence="2">Belongs to the peroxidase family. Cytochrome c peroxidase subfamily.</text>
</comment>
<comment type="function">
    <text evidence="1">Destroys radicals which are normally produced within the cells and which are toxic to biological systems.</text>
</comment>
<dbReference type="InterPro" id="IPR010255">
    <property type="entry name" value="Haem_peroxidase_sf"/>
</dbReference>
<proteinExistence type="inferred from homology"/>
<dbReference type="PANTHER" id="PTHR31356:SF53">
    <property type="entry name" value="HEME PEROXIDASE"/>
    <property type="match status" value="1"/>
</dbReference>
<dbReference type="SUPFAM" id="SSF48113">
    <property type="entry name" value="Heme-dependent peroxidases"/>
    <property type="match status" value="1"/>
</dbReference>
<dbReference type="RefSeq" id="XP_020128437.1">
    <property type="nucleotide sequence ID" value="XM_020275473.1"/>
</dbReference>
<dbReference type="PROSITE" id="PS50873">
    <property type="entry name" value="PEROXIDASE_4"/>
    <property type="match status" value="1"/>
</dbReference>
<dbReference type="Gene3D" id="1.10.420.10">
    <property type="entry name" value="Peroxidase, domain 2"/>
    <property type="match status" value="1"/>
</dbReference>
<dbReference type="GO" id="GO:0020037">
    <property type="term" value="F:heme binding"/>
    <property type="evidence" value="ECO:0007669"/>
    <property type="project" value="UniProtKB-UniRule"/>
</dbReference>
<feature type="signal peptide" evidence="6">
    <location>
        <begin position="1"/>
        <end position="19"/>
    </location>
</feature>
<keyword evidence="9" id="KW-1185">Reference proteome</keyword>
<evidence type="ECO:0000256" key="3">
    <source>
        <dbReference type="ARBA" id="ARBA00022559"/>
    </source>
</evidence>
<dbReference type="PRINTS" id="PR00459">
    <property type="entry name" value="ASPEROXIDASE"/>
</dbReference>
<keyword evidence="3 6" id="KW-0575">Peroxidase</keyword>
<dbReference type="OrthoDB" id="5985073at2759"/>
<sequence>MKTAALAGLGLLQILPSTAEYVWPSQYDYLEDLRYLQSGYIREGFVDGVNPCDFSSAGAGRQTAAEWVRTAYHDMSTHDAAAGTGGLDASIMFETERDENVGDAFNGTFGFTNNYHTIRASTADLIALSTVVAVGRCGGPKIPFRVGRIDATEAGPLGVPKPDQDIDTHTQIFAKAGFNTSDMIAMVACGHTLGGVHGKNFPEITLNSSDTNFEHFEADDSFSLFDNAVVTEYLDDSTDNLLVHGPNATLNSDARVFAADNNATMRALSDAATFQSSCASILGRMIDAVPAGVALSDTFATDPIPIKPYITSLALLNATHISFTGRIRVYLTPAGTQPDAHTVSLTYLPARDVDTNTNGTALNTTISTVRATYRLGTSVGLFGETFTWHEFSTTIPAASGIAGFNVTVVDRASGAATVYDNAGSATGYPLDDSFMYLAKRSCSAVPAGDDANTSVRRDVTVRAAVRKDVLAEDGSVAVDVVKKVARVGVAVPKLEVERWEESEAGKASREEVGDWVVFEVTGRVEGDGLSTTFDILSGEKKIEYQRTGALLDQPCSALAAA</sequence>
<evidence type="ECO:0000256" key="1">
    <source>
        <dbReference type="ARBA" id="ARBA00003917"/>
    </source>
</evidence>
<keyword evidence="6" id="KW-0732">Signal</keyword>
<dbReference type="InterPro" id="IPR002207">
    <property type="entry name" value="Peroxidase_I"/>
</dbReference>
<dbReference type="GO" id="GO:0046872">
    <property type="term" value="F:metal ion binding"/>
    <property type="evidence" value="ECO:0007669"/>
    <property type="project" value="UniProtKB-UniRule"/>
</dbReference>
<dbReference type="GO" id="GO:0042744">
    <property type="term" value="P:hydrogen peroxide catabolic process"/>
    <property type="evidence" value="ECO:0007669"/>
    <property type="project" value="TreeGrafter"/>
</dbReference>
<evidence type="ECO:0000256" key="2">
    <source>
        <dbReference type="ARBA" id="ARBA00005997"/>
    </source>
</evidence>
<comment type="caution">
    <text evidence="8">The sequence shown here is derived from an EMBL/GenBank/DDBJ whole genome shotgun (WGS) entry which is preliminary data.</text>
</comment>
<dbReference type="EMBL" id="MNUE01000040">
    <property type="protein sequence ID" value="OJD32177.1"/>
    <property type="molecule type" value="Genomic_DNA"/>
</dbReference>
<dbReference type="Pfam" id="PF00141">
    <property type="entry name" value="peroxidase"/>
    <property type="match status" value="1"/>
</dbReference>